<feature type="transmembrane region" description="Helical" evidence="2">
    <location>
        <begin position="238"/>
        <end position="260"/>
    </location>
</feature>
<evidence type="ECO:0000256" key="1">
    <source>
        <dbReference type="SAM" id="MobiDB-lite"/>
    </source>
</evidence>
<dbReference type="InterPro" id="IPR011701">
    <property type="entry name" value="MFS"/>
</dbReference>
<protein>
    <submittedName>
        <fullName evidence="3">Uncharacterized protein</fullName>
    </submittedName>
</protein>
<keyword evidence="2" id="KW-0472">Membrane</keyword>
<feature type="transmembrane region" description="Helical" evidence="2">
    <location>
        <begin position="398"/>
        <end position="417"/>
    </location>
</feature>
<dbReference type="PANTHER" id="PTHR24002">
    <property type="entry name" value="SOLUTE CARRIER FAMILY 22 MEMBER 18"/>
    <property type="match status" value="1"/>
</dbReference>
<proteinExistence type="predicted"/>
<keyword evidence="2" id="KW-1133">Transmembrane helix</keyword>
<feature type="transmembrane region" description="Helical" evidence="2">
    <location>
        <begin position="139"/>
        <end position="164"/>
    </location>
</feature>
<dbReference type="EMBL" id="JALLPB020000211">
    <property type="protein sequence ID" value="KAL3812192.1"/>
    <property type="molecule type" value="Genomic_DNA"/>
</dbReference>
<dbReference type="SUPFAM" id="SSF103473">
    <property type="entry name" value="MFS general substrate transporter"/>
    <property type="match status" value="2"/>
</dbReference>
<accession>A0ABD3RGL5</accession>
<name>A0ABD3RGL5_9STRA</name>
<evidence type="ECO:0000313" key="3">
    <source>
        <dbReference type="EMBL" id="KAL3812192.1"/>
    </source>
</evidence>
<feature type="transmembrane region" description="Helical" evidence="2">
    <location>
        <begin position="490"/>
        <end position="508"/>
    </location>
</feature>
<feature type="transmembrane region" description="Helical" evidence="2">
    <location>
        <begin position="423"/>
        <end position="443"/>
    </location>
</feature>
<organism evidence="3 4">
    <name type="scientific">Cyclostephanos tholiformis</name>
    <dbReference type="NCBI Taxonomy" id="382380"/>
    <lineage>
        <taxon>Eukaryota</taxon>
        <taxon>Sar</taxon>
        <taxon>Stramenopiles</taxon>
        <taxon>Ochrophyta</taxon>
        <taxon>Bacillariophyta</taxon>
        <taxon>Coscinodiscophyceae</taxon>
        <taxon>Thalassiosirophycidae</taxon>
        <taxon>Stephanodiscales</taxon>
        <taxon>Stephanodiscaceae</taxon>
        <taxon>Cyclostephanos</taxon>
    </lineage>
</organism>
<feature type="region of interest" description="Disordered" evidence="1">
    <location>
        <begin position="1"/>
        <end position="29"/>
    </location>
</feature>
<dbReference type="PANTHER" id="PTHR24002:SF3">
    <property type="entry name" value="SOLUTE CARRIER FAMILY 22 MEMBER 18"/>
    <property type="match status" value="1"/>
</dbReference>
<dbReference type="Proteomes" id="UP001530377">
    <property type="component" value="Unassembled WGS sequence"/>
</dbReference>
<evidence type="ECO:0000313" key="4">
    <source>
        <dbReference type="Proteomes" id="UP001530377"/>
    </source>
</evidence>
<feature type="compositionally biased region" description="Basic and acidic residues" evidence="1">
    <location>
        <begin position="1"/>
        <end position="21"/>
    </location>
</feature>
<gene>
    <name evidence="3" type="ORF">ACHAXA_009666</name>
</gene>
<dbReference type="Pfam" id="PF07690">
    <property type="entry name" value="MFS_1"/>
    <property type="match status" value="1"/>
</dbReference>
<dbReference type="Gene3D" id="1.20.1250.20">
    <property type="entry name" value="MFS general substrate transporter like domains"/>
    <property type="match status" value="1"/>
</dbReference>
<keyword evidence="2" id="KW-0812">Transmembrane</keyword>
<reference evidence="3 4" key="1">
    <citation type="submission" date="2024-10" db="EMBL/GenBank/DDBJ databases">
        <title>Updated reference genomes for cyclostephanoid diatoms.</title>
        <authorList>
            <person name="Roberts W.R."/>
            <person name="Alverson A.J."/>
        </authorList>
    </citation>
    <scope>NUCLEOTIDE SEQUENCE [LARGE SCALE GENOMIC DNA]</scope>
    <source>
        <strain evidence="3 4">AJA228-03</strain>
    </source>
</reference>
<comment type="caution">
    <text evidence="3">The sequence shown here is derived from an EMBL/GenBank/DDBJ whole genome shotgun (WGS) entry which is preliminary data.</text>
</comment>
<feature type="compositionally biased region" description="Low complexity" evidence="1">
    <location>
        <begin position="223"/>
        <end position="234"/>
    </location>
</feature>
<keyword evidence="4" id="KW-1185">Reference proteome</keyword>
<feature type="region of interest" description="Disordered" evidence="1">
    <location>
        <begin position="195"/>
        <end position="234"/>
    </location>
</feature>
<feature type="transmembrane region" description="Helical" evidence="2">
    <location>
        <begin position="330"/>
        <end position="348"/>
    </location>
</feature>
<sequence>MCVRRGRADESPPEETERADGSDVEGSVDDDDALSVARRVLHRGTTLACISVALLITGMSVTYPHVQGRRDELGCDSMCYGAMTSVRSALGLAGTAVVGRLSDRNGSLLARSLGSLGRNGRMGGGDDSIDGPSGRRACLYLGTMATLLGLGIALSMNSLLGLWLSMIPDALLQHNFDVYKALLSEYHNDIDDIEGRRIEDDDEPSSGGKGGKKTRDRDHGSKGKSSSSTARSGSVGKLGMSLGISFMIGPMIAAFTSVTFQFAARFAMACTLASGIAIYHLPLPIASSAAPRKERGDDVDDGNNRPIRLNGGNEFSLMRLVTLQTPKSRAAMMLLVIRLNMSLAYQIFNTVWPASLKSRFNFGPSDHARFMSFIGISYAFSQGFLAKRLVRLWGRDGKVYLIMSCCAILGVGRYIAYFTNNLVVIYVTFLFIINALGTMNTVITADTGSIAPSDEIGSLFGMLQAAESAAGIMGPFLGGVISKFGRDAPLIAVVGVYCGLFAFVSWGYDTHVISPGGDDPKREGIITSTRQESKKTI</sequence>
<dbReference type="InterPro" id="IPR036259">
    <property type="entry name" value="MFS_trans_sf"/>
</dbReference>
<evidence type="ECO:0000256" key="2">
    <source>
        <dbReference type="SAM" id="Phobius"/>
    </source>
</evidence>
<dbReference type="AlphaFoldDB" id="A0ABD3RGL5"/>